<reference evidence="7 8" key="1">
    <citation type="submission" date="2023-07" db="EMBL/GenBank/DDBJ databases">
        <title>Identification of four novel Pseudomonas species associated with bacterial leaf spot of cucurbits.</title>
        <authorList>
            <person name="Fullem K.R."/>
        </authorList>
    </citation>
    <scope>NUCLEOTIDE SEQUENCE [LARGE SCALE GENOMIC DNA]</scope>
    <source>
        <strain evidence="7 8">KFB 138</strain>
    </source>
</reference>
<keyword evidence="3" id="KW-1133">Transmembrane helix</keyword>
<dbReference type="Gene3D" id="3.30.2420.10">
    <property type="entry name" value="TonB"/>
    <property type="match status" value="1"/>
</dbReference>
<sequence length="215" mass="24371">MSRKPHGLGALLFTGFLFAGCAKAADSYPVPLFMPDIEYPEELRGSRVKGDVVVRIFIQADGGVRFLEVLDSTEPRFVAATKRAIEQWRFEPWTPSGPNPEGEVVKVIYSYLGRPHKGPSLTANVELKKVSCRQLIKERDENWREKGSSYKADILTRTEHYLSSGHVIQQFLSADAREALVMEFINATPGILENCRKNPDRKYVDYLPENVRRSL</sequence>
<dbReference type="PROSITE" id="PS52015">
    <property type="entry name" value="TONB_CTD"/>
    <property type="match status" value="1"/>
</dbReference>
<dbReference type="Pfam" id="PF03544">
    <property type="entry name" value="TonB_C"/>
    <property type="match status" value="1"/>
</dbReference>
<organism evidence="7 8">
    <name type="scientific">Pseudomonas serbiensis</name>
    <dbReference type="NCBI Taxonomy" id="3064350"/>
    <lineage>
        <taxon>Bacteria</taxon>
        <taxon>Pseudomonadati</taxon>
        <taxon>Pseudomonadota</taxon>
        <taxon>Gammaproteobacteria</taxon>
        <taxon>Pseudomonadales</taxon>
        <taxon>Pseudomonadaceae</taxon>
        <taxon>Pseudomonas</taxon>
    </lineage>
</organism>
<evidence type="ECO:0000256" key="1">
    <source>
        <dbReference type="ARBA" id="ARBA00004167"/>
    </source>
</evidence>
<dbReference type="RefSeq" id="WP_304574116.1">
    <property type="nucleotide sequence ID" value="NZ_JAUQOO010000002.1"/>
</dbReference>
<keyword evidence="5" id="KW-0732">Signal</keyword>
<evidence type="ECO:0000256" key="5">
    <source>
        <dbReference type="SAM" id="SignalP"/>
    </source>
</evidence>
<dbReference type="Proteomes" id="UP001223016">
    <property type="component" value="Unassembled WGS sequence"/>
</dbReference>
<comment type="caution">
    <text evidence="7">The sequence shown here is derived from an EMBL/GenBank/DDBJ whole genome shotgun (WGS) entry which is preliminary data.</text>
</comment>
<keyword evidence="8" id="KW-1185">Reference proteome</keyword>
<feature type="signal peptide" evidence="5">
    <location>
        <begin position="1"/>
        <end position="24"/>
    </location>
</feature>
<evidence type="ECO:0000256" key="4">
    <source>
        <dbReference type="ARBA" id="ARBA00023136"/>
    </source>
</evidence>
<dbReference type="InterPro" id="IPR006260">
    <property type="entry name" value="TonB/TolA_C"/>
</dbReference>
<dbReference type="NCBIfam" id="TIGR01352">
    <property type="entry name" value="tonB_Cterm"/>
    <property type="match status" value="1"/>
</dbReference>
<gene>
    <name evidence="7" type="ORF">Q6A51_03125</name>
</gene>
<evidence type="ECO:0000313" key="8">
    <source>
        <dbReference type="Proteomes" id="UP001223016"/>
    </source>
</evidence>
<dbReference type="InterPro" id="IPR037682">
    <property type="entry name" value="TonB_C"/>
</dbReference>
<keyword evidence="2" id="KW-0812">Transmembrane</keyword>
<comment type="subcellular location">
    <subcellularLocation>
        <location evidence="1">Membrane</location>
        <topology evidence="1">Single-pass membrane protein</topology>
    </subcellularLocation>
</comment>
<dbReference type="EMBL" id="JAUQOO010000002">
    <property type="protein sequence ID" value="MDO7925752.1"/>
    <property type="molecule type" value="Genomic_DNA"/>
</dbReference>
<evidence type="ECO:0000259" key="6">
    <source>
        <dbReference type="PROSITE" id="PS52015"/>
    </source>
</evidence>
<keyword evidence="4" id="KW-0472">Membrane</keyword>
<proteinExistence type="predicted"/>
<evidence type="ECO:0000256" key="2">
    <source>
        <dbReference type="ARBA" id="ARBA00022692"/>
    </source>
</evidence>
<name>A0ABT9CJS9_9PSED</name>
<feature type="chain" id="PRO_5047335513" evidence="5">
    <location>
        <begin position="25"/>
        <end position="215"/>
    </location>
</feature>
<feature type="domain" description="TonB C-terminal" evidence="6">
    <location>
        <begin position="24"/>
        <end position="118"/>
    </location>
</feature>
<protein>
    <submittedName>
        <fullName evidence="7">TonB family protein</fullName>
    </submittedName>
</protein>
<evidence type="ECO:0000313" key="7">
    <source>
        <dbReference type="EMBL" id="MDO7925752.1"/>
    </source>
</evidence>
<evidence type="ECO:0000256" key="3">
    <source>
        <dbReference type="ARBA" id="ARBA00022989"/>
    </source>
</evidence>
<accession>A0ABT9CJS9</accession>
<dbReference type="SUPFAM" id="SSF74653">
    <property type="entry name" value="TolA/TonB C-terminal domain"/>
    <property type="match status" value="1"/>
</dbReference>
<dbReference type="PROSITE" id="PS51257">
    <property type="entry name" value="PROKAR_LIPOPROTEIN"/>
    <property type="match status" value="1"/>
</dbReference>